<dbReference type="Pfam" id="PF07075">
    <property type="entry name" value="NamZ_N"/>
    <property type="match status" value="1"/>
</dbReference>
<dbReference type="Gene3D" id="3.40.50.12170">
    <property type="entry name" value="Uncharacterised protein PF07075, DUF1343"/>
    <property type="match status" value="1"/>
</dbReference>
<dbReference type="AlphaFoldDB" id="A0A1H1XIZ1"/>
<evidence type="ECO:0000313" key="3">
    <source>
        <dbReference type="EMBL" id="SDT09177.1"/>
    </source>
</evidence>
<keyword evidence="4" id="KW-1185">Reference proteome</keyword>
<dbReference type="Proteomes" id="UP000199103">
    <property type="component" value="Chromosome I"/>
</dbReference>
<reference evidence="3 4" key="1">
    <citation type="submission" date="2016-10" db="EMBL/GenBank/DDBJ databases">
        <authorList>
            <person name="de Groot N.N."/>
        </authorList>
    </citation>
    <scope>NUCLEOTIDE SEQUENCE [LARGE SCALE GENOMIC DNA]</scope>
    <source>
        <strain evidence="3 4">DSM 21800</strain>
    </source>
</reference>
<name>A0A1H1XIZ1_9ACTN</name>
<dbReference type="STRING" id="630515.SAMN04489812_4104"/>
<gene>
    <name evidence="3" type="ORF">SAMN04489812_4104</name>
</gene>
<dbReference type="InterPro" id="IPR008302">
    <property type="entry name" value="NamZ"/>
</dbReference>
<dbReference type="RefSeq" id="WP_197679795.1">
    <property type="nucleotide sequence ID" value="NZ_LT629772.1"/>
</dbReference>
<feature type="domain" description="Peptidoglycan beta-N-acetylmuramidase NamZ N-terminal" evidence="1">
    <location>
        <begin position="39"/>
        <end position="246"/>
    </location>
</feature>
<evidence type="ECO:0000259" key="2">
    <source>
        <dbReference type="Pfam" id="PF20732"/>
    </source>
</evidence>
<dbReference type="InterPro" id="IPR048503">
    <property type="entry name" value="NamZ_C"/>
</dbReference>
<dbReference type="Pfam" id="PF20732">
    <property type="entry name" value="NamZ_C"/>
    <property type="match status" value="1"/>
</dbReference>
<accession>A0A1H1XIZ1</accession>
<dbReference type="Gene3D" id="3.90.1150.140">
    <property type="match status" value="1"/>
</dbReference>
<proteinExistence type="predicted"/>
<dbReference type="PANTHER" id="PTHR42915:SF1">
    <property type="entry name" value="PEPTIDOGLYCAN BETA-N-ACETYLMURAMIDASE NAMZ"/>
    <property type="match status" value="1"/>
</dbReference>
<dbReference type="PIRSF" id="PIRSF016719">
    <property type="entry name" value="UCP016719"/>
    <property type="match status" value="1"/>
</dbReference>
<protein>
    <submittedName>
        <fullName evidence="3">Uncharacterized conserved protein YbbC, DUF1343 family</fullName>
    </submittedName>
</protein>
<sequence>MIEPTMINNSVEADARVRTGADRVASDPALLGDPGRRYGLLTNYTGVLSDLTPTGVGLLRAGVRLTALFGPEHGLRGSAQAGFSEDQDLDPDTGLPVFDSYLRTGPQLTELLDASEVEAVIIDLQDIGARFYTYLWSLYDLMIAAATTERPVIILDRPNPIGGVRAGGASLDRGYASFVGRVPIPIRHGLTLAELARHLNDQEIAAVAGRPARLSTVPMTGWRRSDHFDRTGLVWVPPSPNIPTLQTAISYVGSCLFEGTNLSEGRGTTTPFETFGAPWIDGRLTAALRERRLPGVLWRDVSFVPTFSKYAGTGCRGVGLHVIDRDSYRPIETTLIMMEILGSLYPEFGLREPGAGVDNPGESHALDRLWGSAELRQRIADRRPLLGLLDGQPASPLDWADRGVLLYDEDPGPVEGS</sequence>
<evidence type="ECO:0000259" key="1">
    <source>
        <dbReference type="Pfam" id="PF07075"/>
    </source>
</evidence>
<dbReference type="GO" id="GO:0033922">
    <property type="term" value="F:peptidoglycan beta-N-acetylmuramidase activity"/>
    <property type="evidence" value="ECO:0007669"/>
    <property type="project" value="InterPro"/>
</dbReference>
<dbReference type="EMBL" id="LT629772">
    <property type="protein sequence ID" value="SDT09177.1"/>
    <property type="molecule type" value="Genomic_DNA"/>
</dbReference>
<dbReference type="PANTHER" id="PTHR42915">
    <property type="entry name" value="HYPOTHETICAL 460 KDA PROTEIN IN FEUA-SIGW INTERGENIC REGION [PRECURSOR]"/>
    <property type="match status" value="1"/>
</dbReference>
<evidence type="ECO:0000313" key="4">
    <source>
        <dbReference type="Proteomes" id="UP000199103"/>
    </source>
</evidence>
<dbReference type="InterPro" id="IPR048502">
    <property type="entry name" value="NamZ_N"/>
</dbReference>
<organism evidence="3 4">
    <name type="scientific">Microlunatus soli</name>
    <dbReference type="NCBI Taxonomy" id="630515"/>
    <lineage>
        <taxon>Bacteria</taxon>
        <taxon>Bacillati</taxon>
        <taxon>Actinomycetota</taxon>
        <taxon>Actinomycetes</taxon>
        <taxon>Propionibacteriales</taxon>
        <taxon>Propionibacteriaceae</taxon>
        <taxon>Microlunatus</taxon>
    </lineage>
</organism>
<feature type="domain" description="Peptidoglycan beta-N-acetylmuramidase NamZ C-terminal" evidence="2">
    <location>
        <begin position="250"/>
        <end position="381"/>
    </location>
</feature>